<comment type="caution">
    <text evidence="4">The sequence shown here is derived from an EMBL/GenBank/DDBJ whole genome shotgun (WGS) entry which is preliminary data.</text>
</comment>
<feature type="repeat" description="TPR" evidence="3">
    <location>
        <begin position="99"/>
        <end position="132"/>
    </location>
</feature>
<evidence type="ECO:0000313" key="5">
    <source>
        <dbReference type="Proteomes" id="UP000298327"/>
    </source>
</evidence>
<dbReference type="STRING" id="205917.A0A4Y9Z782"/>
<dbReference type="OrthoDB" id="1926212at2759"/>
<dbReference type="Proteomes" id="UP000298327">
    <property type="component" value="Unassembled WGS sequence"/>
</dbReference>
<organism evidence="4 5">
    <name type="scientific">Dentipellis fragilis</name>
    <dbReference type="NCBI Taxonomy" id="205917"/>
    <lineage>
        <taxon>Eukaryota</taxon>
        <taxon>Fungi</taxon>
        <taxon>Dikarya</taxon>
        <taxon>Basidiomycota</taxon>
        <taxon>Agaricomycotina</taxon>
        <taxon>Agaricomycetes</taxon>
        <taxon>Russulales</taxon>
        <taxon>Hericiaceae</taxon>
        <taxon>Dentipellis</taxon>
    </lineage>
</organism>
<dbReference type="SMART" id="SM00028">
    <property type="entry name" value="TPR"/>
    <property type="match status" value="2"/>
</dbReference>
<name>A0A4Y9Z782_9AGAM</name>
<dbReference type="PANTHER" id="PTHR44227:SF3">
    <property type="entry name" value="PROTEIN O-MANNOSYL-TRANSFERASE TMTC4"/>
    <property type="match status" value="1"/>
</dbReference>
<dbReference type="GO" id="GO:0005783">
    <property type="term" value="C:endoplasmic reticulum"/>
    <property type="evidence" value="ECO:0007669"/>
    <property type="project" value="TreeGrafter"/>
</dbReference>
<dbReference type="InterPro" id="IPR052346">
    <property type="entry name" value="O-mannosyl-transferase_TMTC"/>
</dbReference>
<dbReference type="GO" id="GO:0030968">
    <property type="term" value="P:endoplasmic reticulum unfolded protein response"/>
    <property type="evidence" value="ECO:0007669"/>
    <property type="project" value="TreeGrafter"/>
</dbReference>
<evidence type="ECO:0000256" key="2">
    <source>
        <dbReference type="ARBA" id="ARBA00022803"/>
    </source>
</evidence>
<reference evidence="4 5" key="1">
    <citation type="submission" date="2019-02" db="EMBL/GenBank/DDBJ databases">
        <title>Genome sequencing of the rare red list fungi Dentipellis fragilis.</title>
        <authorList>
            <person name="Buettner E."/>
            <person name="Kellner H."/>
        </authorList>
    </citation>
    <scope>NUCLEOTIDE SEQUENCE [LARGE SCALE GENOMIC DNA]</scope>
    <source>
        <strain evidence="4 5">DSM 105465</strain>
    </source>
</reference>
<proteinExistence type="predicted"/>
<dbReference type="SUPFAM" id="SSF48452">
    <property type="entry name" value="TPR-like"/>
    <property type="match status" value="1"/>
</dbReference>
<sequence length="253" mass="27390">MSRLARSLARSLPRPSPLRALAHPAALRALGPSKTPARPLRSFVQRRWATSTTPHSTASDPAEVEALQCLEQGTQKLEEGDVQGAKELYKRSVDIKRNASSLFNLGVTHYHLKEYDEAIAAWQDSIALQPSSADAHTNLASAYIISPVARPDLAIHHLKSVLCVLVSLPAHLTPHSIAVSLAPEDAEIAFNLAAVLEACGRLEEALEYYKRSKEFGVDRAAMHIRNVSAKILGQKLKAEEEAAKKAAPGSSEA</sequence>
<dbReference type="PANTHER" id="PTHR44227">
    <property type="match status" value="1"/>
</dbReference>
<evidence type="ECO:0000313" key="4">
    <source>
        <dbReference type="EMBL" id="TFY69671.1"/>
    </source>
</evidence>
<evidence type="ECO:0000256" key="3">
    <source>
        <dbReference type="PROSITE-ProRule" id="PRU00339"/>
    </source>
</evidence>
<gene>
    <name evidence="4" type="ORF">EVG20_g3051</name>
</gene>
<evidence type="ECO:0000256" key="1">
    <source>
        <dbReference type="ARBA" id="ARBA00022737"/>
    </source>
</evidence>
<accession>A0A4Y9Z782</accession>
<dbReference type="InterPro" id="IPR019734">
    <property type="entry name" value="TPR_rpt"/>
</dbReference>
<dbReference type="GO" id="GO:0035269">
    <property type="term" value="P:protein O-linked glycosylation via mannose"/>
    <property type="evidence" value="ECO:0007669"/>
    <property type="project" value="TreeGrafter"/>
</dbReference>
<dbReference type="InterPro" id="IPR011990">
    <property type="entry name" value="TPR-like_helical_dom_sf"/>
</dbReference>
<keyword evidence="1" id="KW-0677">Repeat</keyword>
<keyword evidence="2 3" id="KW-0802">TPR repeat</keyword>
<dbReference type="GO" id="GO:0000030">
    <property type="term" value="F:mannosyltransferase activity"/>
    <property type="evidence" value="ECO:0007669"/>
    <property type="project" value="TreeGrafter"/>
</dbReference>
<protein>
    <recommendedName>
        <fullName evidence="6">TPR-like protein</fullName>
    </recommendedName>
</protein>
<dbReference type="EMBL" id="SEOQ01000131">
    <property type="protein sequence ID" value="TFY69671.1"/>
    <property type="molecule type" value="Genomic_DNA"/>
</dbReference>
<dbReference type="PROSITE" id="PS50293">
    <property type="entry name" value="TPR_REGION"/>
    <property type="match status" value="1"/>
</dbReference>
<dbReference type="Pfam" id="PF13414">
    <property type="entry name" value="TPR_11"/>
    <property type="match status" value="1"/>
</dbReference>
<dbReference type="PROSITE" id="PS50005">
    <property type="entry name" value="TPR"/>
    <property type="match status" value="1"/>
</dbReference>
<evidence type="ECO:0008006" key="6">
    <source>
        <dbReference type="Google" id="ProtNLM"/>
    </source>
</evidence>
<dbReference type="Pfam" id="PF13432">
    <property type="entry name" value="TPR_16"/>
    <property type="match status" value="1"/>
</dbReference>
<dbReference type="AlphaFoldDB" id="A0A4Y9Z782"/>
<keyword evidence="5" id="KW-1185">Reference proteome</keyword>
<dbReference type="Gene3D" id="1.25.40.10">
    <property type="entry name" value="Tetratricopeptide repeat domain"/>
    <property type="match status" value="1"/>
</dbReference>